<evidence type="ECO:0000313" key="3">
    <source>
        <dbReference type="Proteomes" id="UP000054018"/>
    </source>
</evidence>
<reference evidence="2 3" key="1">
    <citation type="submission" date="2014-04" db="EMBL/GenBank/DDBJ databases">
        <authorList>
            <consortium name="DOE Joint Genome Institute"/>
            <person name="Kuo A."/>
            <person name="Kohler A."/>
            <person name="Costa M.D."/>
            <person name="Nagy L.G."/>
            <person name="Floudas D."/>
            <person name="Copeland A."/>
            <person name="Barry K.W."/>
            <person name="Cichocki N."/>
            <person name="Veneault-Fourrey C."/>
            <person name="LaButti K."/>
            <person name="Lindquist E.A."/>
            <person name="Lipzen A."/>
            <person name="Lundell T."/>
            <person name="Morin E."/>
            <person name="Murat C."/>
            <person name="Sun H."/>
            <person name="Tunlid A."/>
            <person name="Henrissat B."/>
            <person name="Grigoriev I.V."/>
            <person name="Hibbett D.S."/>
            <person name="Martin F."/>
            <person name="Nordberg H.P."/>
            <person name="Cantor M.N."/>
            <person name="Hua S.X."/>
        </authorList>
    </citation>
    <scope>NUCLEOTIDE SEQUENCE [LARGE SCALE GENOMIC DNA]</scope>
    <source>
        <strain evidence="2 3">441</strain>
    </source>
</reference>
<name>A0A0C9Y1D3_9AGAM</name>
<evidence type="ECO:0000259" key="1">
    <source>
        <dbReference type="Pfam" id="PF12937"/>
    </source>
</evidence>
<keyword evidence="3" id="KW-1185">Reference proteome</keyword>
<evidence type="ECO:0000313" key="2">
    <source>
        <dbReference type="EMBL" id="KIK18480.1"/>
    </source>
</evidence>
<dbReference type="Proteomes" id="UP000054018">
    <property type="component" value="Unassembled WGS sequence"/>
</dbReference>
<dbReference type="HOGENOM" id="CLU_147109_0_0_1"/>
<dbReference type="InterPro" id="IPR001810">
    <property type="entry name" value="F-box_dom"/>
</dbReference>
<reference evidence="3" key="2">
    <citation type="submission" date="2015-01" db="EMBL/GenBank/DDBJ databases">
        <title>Evolutionary Origins and Diversification of the Mycorrhizal Mutualists.</title>
        <authorList>
            <consortium name="DOE Joint Genome Institute"/>
            <consortium name="Mycorrhizal Genomics Consortium"/>
            <person name="Kohler A."/>
            <person name="Kuo A."/>
            <person name="Nagy L.G."/>
            <person name="Floudas D."/>
            <person name="Copeland A."/>
            <person name="Barry K.W."/>
            <person name="Cichocki N."/>
            <person name="Veneault-Fourrey C."/>
            <person name="LaButti K."/>
            <person name="Lindquist E.A."/>
            <person name="Lipzen A."/>
            <person name="Lundell T."/>
            <person name="Morin E."/>
            <person name="Murat C."/>
            <person name="Riley R."/>
            <person name="Ohm R."/>
            <person name="Sun H."/>
            <person name="Tunlid A."/>
            <person name="Henrissat B."/>
            <person name="Grigoriev I.V."/>
            <person name="Hibbett D.S."/>
            <person name="Martin F."/>
        </authorList>
    </citation>
    <scope>NUCLEOTIDE SEQUENCE [LARGE SCALE GENOMIC DNA]</scope>
    <source>
        <strain evidence="3">441</strain>
    </source>
</reference>
<dbReference type="InterPro" id="IPR036047">
    <property type="entry name" value="F-box-like_dom_sf"/>
</dbReference>
<sequence length="87" mass="10245">MHPCLMVDEILRVVFRYIEDRMTLCALARTCRTFNEPASDLIWETLANLQLITRNLSCERILCEGKHPRLTRSQPLNDNDWDIVRSI</sequence>
<proteinExistence type="predicted"/>
<dbReference type="SUPFAM" id="SSF81383">
    <property type="entry name" value="F-box domain"/>
    <property type="match status" value="1"/>
</dbReference>
<accession>A0A0C9Y1D3</accession>
<organism evidence="2 3">
    <name type="scientific">Pisolithus microcarpus 441</name>
    <dbReference type="NCBI Taxonomy" id="765257"/>
    <lineage>
        <taxon>Eukaryota</taxon>
        <taxon>Fungi</taxon>
        <taxon>Dikarya</taxon>
        <taxon>Basidiomycota</taxon>
        <taxon>Agaricomycotina</taxon>
        <taxon>Agaricomycetes</taxon>
        <taxon>Agaricomycetidae</taxon>
        <taxon>Boletales</taxon>
        <taxon>Sclerodermatineae</taxon>
        <taxon>Pisolithaceae</taxon>
        <taxon>Pisolithus</taxon>
    </lineage>
</organism>
<feature type="domain" description="F-box" evidence="1">
    <location>
        <begin position="8"/>
        <end position="46"/>
    </location>
</feature>
<dbReference type="Pfam" id="PF12937">
    <property type="entry name" value="F-box-like"/>
    <property type="match status" value="1"/>
</dbReference>
<protein>
    <recommendedName>
        <fullName evidence="1">F-box domain-containing protein</fullName>
    </recommendedName>
</protein>
<dbReference type="EMBL" id="KN833804">
    <property type="protein sequence ID" value="KIK18480.1"/>
    <property type="molecule type" value="Genomic_DNA"/>
</dbReference>
<gene>
    <name evidence="2" type="ORF">PISMIDRAFT_684156</name>
</gene>
<dbReference type="OrthoDB" id="2794631at2759"/>
<dbReference type="AlphaFoldDB" id="A0A0C9Y1D3"/>